<dbReference type="PROSITE" id="PS51257">
    <property type="entry name" value="PROKAR_LIPOPROTEIN"/>
    <property type="match status" value="1"/>
</dbReference>
<dbReference type="AlphaFoldDB" id="A0A1Q2KZ06"/>
<evidence type="ECO:0000256" key="3">
    <source>
        <dbReference type="SAM" id="MobiDB-lite"/>
    </source>
</evidence>
<reference evidence="5 6" key="1">
    <citation type="submission" date="2017-02" db="EMBL/GenBank/DDBJ databases">
        <title>The complete genomic sequence of a novel cold adapted crude oil-degrading bacterium Planococcus qaidamina Y42.</title>
        <authorList>
            <person name="Yang R."/>
        </authorList>
    </citation>
    <scope>NUCLEOTIDE SEQUENCE [LARGE SCALE GENOMIC DNA]</scope>
    <source>
        <strain evidence="5 6">Y42</strain>
    </source>
</reference>
<dbReference type="GO" id="GO:0055085">
    <property type="term" value="P:transmembrane transport"/>
    <property type="evidence" value="ECO:0007669"/>
    <property type="project" value="InterPro"/>
</dbReference>
<evidence type="ECO:0000256" key="4">
    <source>
        <dbReference type="SAM" id="SignalP"/>
    </source>
</evidence>
<dbReference type="SUPFAM" id="SSF53850">
    <property type="entry name" value="Periplasmic binding protein-like II"/>
    <property type="match status" value="1"/>
</dbReference>
<accession>A0A1Q2KZ06</accession>
<dbReference type="Gene3D" id="3.40.190.10">
    <property type="entry name" value="Periplasmic binding protein-like II"/>
    <property type="match status" value="2"/>
</dbReference>
<gene>
    <name evidence="5" type="ORF">B0X71_10375</name>
</gene>
<dbReference type="PANTHER" id="PTHR35841">
    <property type="entry name" value="PHOSPHONATES-BINDING PERIPLASMIC PROTEIN"/>
    <property type="match status" value="1"/>
</dbReference>
<keyword evidence="6" id="KW-1185">Reference proteome</keyword>
<sequence length="330" mass="35908">MKKWMMFAVLLVLAFVLAACGGTEEEAVEPADEEVVEEEAVEEEPAEEEAVAEEETEEEAVAEGTGEAFTIGVIPAQTVGELQSAIDKLQAVLDEALPQDVAVEVYPDYNGVVEAMNFDQIDMAYLGPLTYVIAQEQSNAEAIVTQLVDGEPFYHSYIITQADNEAETLDDLLADPSGVDFAFGDPNSTSGSLIPSIELQDRGVYTDENEYEFNSVQFTGSHDATALAVENGQVTAGAIDSAIYNQLVEEGTINPDEVKVIWESDQLFQYPWAVTEETSDETIAAIREAFLAIEDQEILDAFGADGFTEATPEDYESIRQAAIQQGIIEE</sequence>
<evidence type="ECO:0000256" key="2">
    <source>
        <dbReference type="ARBA" id="ARBA00022729"/>
    </source>
</evidence>
<dbReference type="GO" id="GO:0043190">
    <property type="term" value="C:ATP-binding cassette (ABC) transporter complex"/>
    <property type="evidence" value="ECO:0007669"/>
    <property type="project" value="InterPro"/>
</dbReference>
<dbReference type="Pfam" id="PF12974">
    <property type="entry name" value="Phosphonate-bd"/>
    <property type="match status" value="1"/>
</dbReference>
<dbReference type="KEGG" id="pmar:B0X71_10375"/>
<feature type="chain" id="PRO_5038530732" evidence="4">
    <location>
        <begin position="19"/>
        <end position="330"/>
    </location>
</feature>
<evidence type="ECO:0000313" key="5">
    <source>
        <dbReference type="EMBL" id="AQQ53440.1"/>
    </source>
</evidence>
<dbReference type="InterPro" id="IPR005770">
    <property type="entry name" value="PhnD"/>
</dbReference>
<dbReference type="Proteomes" id="UP000188184">
    <property type="component" value="Chromosome"/>
</dbReference>
<dbReference type="OrthoDB" id="9781943at2"/>
<proteinExistence type="inferred from homology"/>
<comment type="similarity">
    <text evidence="1">Belongs to the phosphate/phosphite/phosphonate binding protein family.</text>
</comment>
<name>A0A1Q2KZ06_9BACL</name>
<dbReference type="EMBL" id="CP019640">
    <property type="protein sequence ID" value="AQQ53440.1"/>
    <property type="molecule type" value="Genomic_DNA"/>
</dbReference>
<dbReference type="PANTHER" id="PTHR35841:SF1">
    <property type="entry name" value="PHOSPHONATES-BINDING PERIPLASMIC PROTEIN"/>
    <property type="match status" value="1"/>
</dbReference>
<keyword evidence="2 4" id="KW-0732">Signal</keyword>
<protein>
    <submittedName>
        <fullName evidence="5">Phosphonate ABC transporter substrate-binding protein</fullName>
    </submittedName>
</protein>
<feature type="signal peptide" evidence="4">
    <location>
        <begin position="1"/>
        <end position="18"/>
    </location>
</feature>
<dbReference type="NCBIfam" id="TIGR01098">
    <property type="entry name" value="3A0109s03R"/>
    <property type="match status" value="1"/>
</dbReference>
<evidence type="ECO:0000256" key="1">
    <source>
        <dbReference type="ARBA" id="ARBA00007162"/>
    </source>
</evidence>
<evidence type="ECO:0000313" key="6">
    <source>
        <dbReference type="Proteomes" id="UP000188184"/>
    </source>
</evidence>
<organism evidence="5 6">
    <name type="scientific">Planococcus lenghuensis</name>
    <dbReference type="NCBI Taxonomy" id="2213202"/>
    <lineage>
        <taxon>Bacteria</taxon>
        <taxon>Bacillati</taxon>
        <taxon>Bacillota</taxon>
        <taxon>Bacilli</taxon>
        <taxon>Bacillales</taxon>
        <taxon>Caryophanaceae</taxon>
        <taxon>Planococcus</taxon>
    </lineage>
</organism>
<dbReference type="RefSeq" id="WP_077589333.1">
    <property type="nucleotide sequence ID" value="NZ_CP019640.1"/>
</dbReference>
<feature type="region of interest" description="Disordered" evidence="3">
    <location>
        <begin position="35"/>
        <end position="57"/>
    </location>
</feature>